<protein>
    <submittedName>
        <fullName evidence="1">Uncharacterized protein</fullName>
    </submittedName>
</protein>
<dbReference type="Proteomes" id="UP000008834">
    <property type="component" value="Chromosome"/>
</dbReference>
<proteinExistence type="predicted"/>
<reference evidence="2" key="1">
    <citation type="submission" date="2004-12" db="EMBL/GenBank/DDBJ databases">
        <title>The genome sequence of Borrelia hermsii and Borrelia turicatae: comparative analysis of two agents of endemic N. America relapsing fever.</title>
        <authorList>
            <person name="Porcella S.F."/>
            <person name="Raffel S.J."/>
            <person name="Schrumpf M.E."/>
            <person name="Montgomery B."/>
            <person name="Smith T."/>
            <person name="Schwan T.G."/>
        </authorList>
    </citation>
    <scope>NUCLEOTIDE SEQUENCE [LARGE SCALE GENOMIC DNA]</scope>
    <source>
        <strain evidence="2">HS1 / DAH</strain>
    </source>
</reference>
<dbReference type="SUPFAM" id="SSF52540">
    <property type="entry name" value="P-loop containing nucleoside triphosphate hydrolases"/>
    <property type="match status" value="1"/>
</dbReference>
<sequence>MVYMILKDLFNKFTFKNALGAVKDISIAMKHKFVKIKVYSLVGVAGTGKSFRSHLIADKYSIPLIIDDGVLIKNMKIIAGSSAKFENNVFDAIRRSIFEDDAHRNEIVEALRKENFNKILILGTSIRMIDKITARLLLPSSSKIIYITDISTKKEIEKARISREMGEHVVPAAAFEITSIKPSLLLDSIRVFFKSKGFLSKKRNYIRSIVKPHFHEEGGILSVSKNAVRQIIEHCVSEYNRDYIVYDLKIKKSQGSYYFKLFLDIPLKNDLLNGAEMLRNYIIENVLKYTVINISGIDVIIHRFYDQKCNLEKKDEC</sequence>
<dbReference type="InterPro" id="IPR027417">
    <property type="entry name" value="P-loop_NTPase"/>
</dbReference>
<evidence type="ECO:0000313" key="2">
    <source>
        <dbReference type="Proteomes" id="UP000008834"/>
    </source>
</evidence>
<name>A0AA34R4H5_BORHD</name>
<evidence type="ECO:0000313" key="1">
    <source>
        <dbReference type="EMBL" id="AAX17312.1"/>
    </source>
</evidence>
<dbReference type="EMBL" id="CP000048">
    <property type="protein sequence ID" value="AAX17312.1"/>
    <property type="molecule type" value="Genomic_DNA"/>
</dbReference>
<accession>A0AA34R4H5</accession>
<gene>
    <name evidence="1" type="ordered locus">BH0816</name>
</gene>
<organism evidence="1 2">
    <name type="scientific">Borrelia hermsii (strain HS1 / DAH)</name>
    <dbReference type="NCBI Taxonomy" id="314723"/>
    <lineage>
        <taxon>Bacteria</taxon>
        <taxon>Pseudomonadati</taxon>
        <taxon>Spirochaetota</taxon>
        <taxon>Spirochaetia</taxon>
        <taxon>Spirochaetales</taxon>
        <taxon>Borreliaceae</taxon>
        <taxon>Borrelia</taxon>
    </lineage>
</organism>
<dbReference type="AlphaFoldDB" id="A0AA34R4H5"/>
<dbReference type="KEGG" id="bhr:BH0816"/>